<dbReference type="RefSeq" id="WP_092783365.1">
    <property type="nucleotide sequence ID" value="NZ_FNAP01000003.1"/>
</dbReference>
<evidence type="ECO:0000256" key="6">
    <source>
        <dbReference type="PROSITE-ProRule" id="PRU00289"/>
    </source>
</evidence>
<dbReference type="SMART" id="SM00843">
    <property type="entry name" value="Ftsk_gamma"/>
    <property type="match status" value="1"/>
</dbReference>
<evidence type="ECO:0000256" key="7">
    <source>
        <dbReference type="SAM" id="MobiDB-lite"/>
    </source>
</evidence>
<dbReference type="GO" id="GO:0003677">
    <property type="term" value="F:DNA binding"/>
    <property type="evidence" value="ECO:0007669"/>
    <property type="project" value="UniProtKB-KW"/>
</dbReference>
<dbReference type="InterPro" id="IPR050206">
    <property type="entry name" value="FtsK/SpoIIIE/SftA"/>
</dbReference>
<accession>A0A1G6ZUA3</accession>
<keyword evidence="2 6" id="KW-0547">Nucleotide-binding</keyword>
<dbReference type="EMBL" id="FNAP01000003">
    <property type="protein sequence ID" value="SDE06122.1"/>
    <property type="molecule type" value="Genomic_DNA"/>
</dbReference>
<dbReference type="SUPFAM" id="SSF46785">
    <property type="entry name" value="Winged helix' DNA-binding domain"/>
    <property type="match status" value="1"/>
</dbReference>
<dbReference type="InterPro" id="IPR036390">
    <property type="entry name" value="WH_DNA-bd_sf"/>
</dbReference>
<comment type="subunit">
    <text evidence="5">Homohexamer. Forms a ring that surrounds DNA.</text>
</comment>
<feature type="region of interest" description="Disordered" evidence="7">
    <location>
        <begin position="95"/>
        <end position="205"/>
    </location>
</feature>
<keyword evidence="10" id="KW-1185">Reference proteome</keyword>
<dbReference type="SUPFAM" id="SSF52540">
    <property type="entry name" value="P-loop containing nucleoside triphosphate hydrolases"/>
    <property type="match status" value="1"/>
</dbReference>
<feature type="domain" description="FtsK" evidence="8">
    <location>
        <begin position="355"/>
        <end position="574"/>
    </location>
</feature>
<dbReference type="PANTHER" id="PTHR22683">
    <property type="entry name" value="SPORULATION PROTEIN RELATED"/>
    <property type="match status" value="1"/>
</dbReference>
<organism evidence="9 10">
    <name type="scientific">Rhodospira trueperi</name>
    <dbReference type="NCBI Taxonomy" id="69960"/>
    <lineage>
        <taxon>Bacteria</taxon>
        <taxon>Pseudomonadati</taxon>
        <taxon>Pseudomonadota</taxon>
        <taxon>Alphaproteobacteria</taxon>
        <taxon>Rhodospirillales</taxon>
        <taxon>Rhodospirillaceae</taxon>
        <taxon>Rhodospira</taxon>
    </lineage>
</organism>
<dbReference type="CDD" id="cd01127">
    <property type="entry name" value="TrwB_TraG_TraD_VirD4"/>
    <property type="match status" value="1"/>
</dbReference>
<dbReference type="Pfam" id="PF17854">
    <property type="entry name" value="FtsK_alpha"/>
    <property type="match status" value="1"/>
</dbReference>
<dbReference type="PROSITE" id="PS50901">
    <property type="entry name" value="FTSK"/>
    <property type="match status" value="1"/>
</dbReference>
<dbReference type="OrthoDB" id="9807790at2"/>
<name>A0A1G6ZUA3_9PROT</name>
<dbReference type="InterPro" id="IPR027417">
    <property type="entry name" value="P-loop_NTPase"/>
</dbReference>
<evidence type="ECO:0000259" key="8">
    <source>
        <dbReference type="PROSITE" id="PS50901"/>
    </source>
</evidence>
<keyword evidence="3 6" id="KW-0067">ATP-binding</keyword>
<dbReference type="InterPro" id="IPR036388">
    <property type="entry name" value="WH-like_DNA-bd_sf"/>
</dbReference>
<evidence type="ECO:0000313" key="9">
    <source>
        <dbReference type="EMBL" id="SDE06122.1"/>
    </source>
</evidence>
<evidence type="ECO:0000256" key="4">
    <source>
        <dbReference type="ARBA" id="ARBA00023125"/>
    </source>
</evidence>
<dbReference type="GO" id="GO:0005524">
    <property type="term" value="F:ATP binding"/>
    <property type="evidence" value="ECO:0007669"/>
    <property type="project" value="UniProtKB-UniRule"/>
</dbReference>
<dbReference type="Gene3D" id="1.10.10.10">
    <property type="entry name" value="Winged helix-like DNA-binding domain superfamily/Winged helix DNA-binding domain"/>
    <property type="match status" value="1"/>
</dbReference>
<reference evidence="9 10" key="1">
    <citation type="submission" date="2016-10" db="EMBL/GenBank/DDBJ databases">
        <authorList>
            <person name="de Groot N.N."/>
        </authorList>
    </citation>
    <scope>NUCLEOTIDE SEQUENCE [LARGE SCALE GENOMIC DNA]</scope>
    <source>
        <strain evidence="9 10">ATCC 700224</strain>
    </source>
</reference>
<dbReference type="Proteomes" id="UP000199412">
    <property type="component" value="Unassembled WGS sequence"/>
</dbReference>
<proteinExistence type="inferred from homology"/>
<dbReference type="STRING" id="69960.SAMN05421720_10339"/>
<dbReference type="InterPro" id="IPR041027">
    <property type="entry name" value="FtsK_alpha"/>
</dbReference>
<dbReference type="Gene3D" id="3.40.50.300">
    <property type="entry name" value="P-loop containing nucleotide triphosphate hydrolases"/>
    <property type="match status" value="1"/>
</dbReference>
<evidence type="ECO:0000256" key="2">
    <source>
        <dbReference type="ARBA" id="ARBA00022741"/>
    </source>
</evidence>
<keyword evidence="4" id="KW-0238">DNA-binding</keyword>
<gene>
    <name evidence="9" type="ORF">SAMN05421720_10339</name>
</gene>
<dbReference type="Gene3D" id="3.30.980.40">
    <property type="match status" value="1"/>
</dbReference>
<dbReference type="Pfam" id="PF01580">
    <property type="entry name" value="FtsK_SpoIIIE"/>
    <property type="match status" value="1"/>
</dbReference>
<comment type="similarity">
    <text evidence="1">Belongs to the FtsK/SpoIIIE/SftA family.</text>
</comment>
<feature type="binding site" evidence="6">
    <location>
        <begin position="372"/>
        <end position="379"/>
    </location>
    <ligand>
        <name>ATP</name>
        <dbReference type="ChEBI" id="CHEBI:30616"/>
    </ligand>
</feature>
<dbReference type="InterPro" id="IPR018541">
    <property type="entry name" value="Ftsk_gamma"/>
</dbReference>
<feature type="compositionally biased region" description="Acidic residues" evidence="7">
    <location>
        <begin position="142"/>
        <end position="153"/>
    </location>
</feature>
<dbReference type="AlphaFoldDB" id="A0A1G6ZUA3"/>
<dbReference type="InterPro" id="IPR002543">
    <property type="entry name" value="FtsK_dom"/>
</dbReference>
<evidence type="ECO:0000256" key="1">
    <source>
        <dbReference type="ARBA" id="ARBA00006474"/>
    </source>
</evidence>
<protein>
    <submittedName>
        <fullName evidence="9">DNA segregation ATPase FtsK/SpoIIIE, S-DNA-T family</fullName>
    </submittedName>
</protein>
<dbReference type="PANTHER" id="PTHR22683:SF41">
    <property type="entry name" value="DNA TRANSLOCASE FTSK"/>
    <property type="match status" value="1"/>
</dbReference>
<evidence type="ECO:0000256" key="3">
    <source>
        <dbReference type="ARBA" id="ARBA00022840"/>
    </source>
</evidence>
<evidence type="ECO:0000256" key="5">
    <source>
        <dbReference type="ARBA" id="ARBA00025923"/>
    </source>
</evidence>
<feature type="compositionally biased region" description="Acidic residues" evidence="7">
    <location>
        <begin position="176"/>
        <end position="205"/>
    </location>
</feature>
<evidence type="ECO:0000313" key="10">
    <source>
        <dbReference type="Proteomes" id="UP000199412"/>
    </source>
</evidence>
<feature type="compositionally biased region" description="Acidic residues" evidence="7">
    <location>
        <begin position="102"/>
        <end position="114"/>
    </location>
</feature>
<sequence>MTVTPPSPSNDIAEADVLTADEFNLWCALNNMPFRMTEHVWPDGAREWDVEVDPGREGQTVAYGTGQGDEGAAAAMAFAFVAGVEWADAAHRAAREARGDGEAEAEAEVGEGDDDRLMPVGAPAVPFRAPQAALAGTPDPGDANDDAGDDGTLPEDPQNSADVDPGDPETGWQDDGWGEGEGAADEADWERPDWEDDAPEAEEDGPALDRAAADATATYAPPSLDVLQDPAGDPERVLDEAALAERARALETVLRNFKVRGEIMQVHQGPVITLYELEPIPGTKSSTVINLADDIARSMSAVTARIAVVPGRSVIGIELPNDTRETVYLKGILQADAFAASSAKLPLALGKGIDGAPFVVDLARMPHLLIAGTTGSGKSVGINAMILSLLTRMPPERCRLIMVDPKMLELSVYDGIPHLLTPVVTDPNKAVMALKWAVREMESRYRAMSAVGVRNIEGFNHRMREAQANGEVITRQVQVGYDRQAKEPIVEDRPMDLKTLPYIVVIVDEMADLMLVAGKEIEAVIQRLAQMARAAGIHLIMATQRPSVDVITGTIKANFPTRISFQVTSKIDSRTILGEAGAEQLVGQGDMLYMAAGGRIARIHGAFVSDHEVEALVAQLKEQGEPEYVHSIIEEDEDGAPVVDEGGPGGGDADVGFEGSGDHLYDQAVALVLRENKVSVSFIQRCLQIGYNRSARIVERMEAEGFISAANHVGKRDILARGRMGGDPT</sequence>
<dbReference type="Pfam" id="PF09397">
    <property type="entry name" value="FtsK_gamma"/>
    <property type="match status" value="1"/>
</dbReference>